<dbReference type="Pfam" id="PF00158">
    <property type="entry name" value="Sigma54_activat"/>
    <property type="match status" value="1"/>
</dbReference>
<dbReference type="PROSITE" id="PS50045">
    <property type="entry name" value="SIGMA54_INTERACT_4"/>
    <property type="match status" value="1"/>
</dbReference>
<dbReference type="InterPro" id="IPR002078">
    <property type="entry name" value="Sigma_54_int"/>
</dbReference>
<dbReference type="PANTHER" id="PTHR32071">
    <property type="entry name" value="TRANSCRIPTIONAL REGULATORY PROTEIN"/>
    <property type="match status" value="1"/>
</dbReference>
<dbReference type="InterPro" id="IPR025943">
    <property type="entry name" value="Sigma_54_int_dom_ATP-bd_2"/>
</dbReference>
<dbReference type="OrthoDB" id="9804019at2"/>
<protein>
    <submittedName>
        <fullName evidence="4">Transcriptional regulatory protein RtcR</fullName>
    </submittedName>
</protein>
<gene>
    <name evidence="4" type="ORF">SAMN05421749_10981</name>
</gene>
<name>A0A1G6NFB0_9GAMM</name>
<dbReference type="PIRSF" id="PIRSF037354">
    <property type="entry name" value="Txn_actvtr_RtcR"/>
    <property type="match status" value="1"/>
</dbReference>
<sequence>MNKKTIVIGFVGSTLDQGKRPERWQRWRPSMSLLMHEDLIVDELVLLHDRQSKNLVDHLREDARQLSPQTQVTGQKIVIRDAWDFADVYGALYDFVKSYPFDIEKNDYFIHITTGTHVAQICWYLLVDANYLPAQLIQSSPAGKQQPQGDYRIIDLDLSKYDVLKQRFADEQQQNWQQLKANIAAHNQAFNQLISEVEMVATRSTAPILILGATGVGKSQLAKQIYQLKKHKQQLKGRFVDVNCATLRGDSAMSSLFGHVKGAFTGAASTRQGWLKSADGGILFLDEIGELGLDEQAMLLKALEDKAFFPVGSDQEVSADFQLIAGTNKDLRREVQAGRFREDLWARLNTWTFFLPNLRDRIEDIAPNIQFELQRFANTQQRQLSFNKEALTQYLHFAQSAEATWQGNFRDLTASVTRMATLAQGNRINVDQVSHEVEKLKQLWCVGTIEPRQTELNDEAFLAQYLNPTQREALDEFDRIQLLGVLKVCVDARSMADAGRQLFAVSRQQRRSNNDSDRVKKYLAKFGLAWQDLHES</sequence>
<dbReference type="InterPro" id="IPR058031">
    <property type="entry name" value="AAA_lid_NorR"/>
</dbReference>
<dbReference type="Pfam" id="PF25601">
    <property type="entry name" value="AAA_lid_14"/>
    <property type="match status" value="1"/>
</dbReference>
<dbReference type="RefSeq" id="WP_092621110.1">
    <property type="nucleotide sequence ID" value="NZ_FMYK01000009.1"/>
</dbReference>
<evidence type="ECO:0000313" key="4">
    <source>
        <dbReference type="EMBL" id="SDC65967.1"/>
    </source>
</evidence>
<dbReference type="PROSITE" id="PS00676">
    <property type="entry name" value="SIGMA54_INTERACT_2"/>
    <property type="match status" value="1"/>
</dbReference>
<dbReference type="PANTHER" id="PTHR32071:SF14">
    <property type="entry name" value="TRANSCRIPTIONAL REGULATORY PROTEIN RTCR"/>
    <property type="match status" value="1"/>
</dbReference>
<keyword evidence="5" id="KW-1185">Reference proteome</keyword>
<dbReference type="SUPFAM" id="SSF52540">
    <property type="entry name" value="P-loop containing nucleoside triphosphate hydrolases"/>
    <property type="match status" value="1"/>
</dbReference>
<dbReference type="Gene3D" id="1.10.8.60">
    <property type="match status" value="1"/>
</dbReference>
<evidence type="ECO:0000256" key="2">
    <source>
        <dbReference type="ARBA" id="ARBA00022840"/>
    </source>
</evidence>
<accession>A0A1G6NFB0</accession>
<evidence type="ECO:0000259" key="3">
    <source>
        <dbReference type="PROSITE" id="PS50045"/>
    </source>
</evidence>
<dbReference type="EMBL" id="FMYK01000009">
    <property type="protein sequence ID" value="SDC65967.1"/>
    <property type="molecule type" value="Genomic_DNA"/>
</dbReference>
<reference evidence="5" key="1">
    <citation type="submission" date="2016-09" db="EMBL/GenBank/DDBJ databases">
        <authorList>
            <person name="Varghese N."/>
            <person name="Submissions S."/>
        </authorList>
    </citation>
    <scope>NUCLEOTIDE SEQUENCE [LARGE SCALE GENOMIC DNA]</scope>
    <source>
        <strain evidence="5">ANC 3699</strain>
    </source>
</reference>
<dbReference type="Pfam" id="PF06956">
    <property type="entry name" value="RtcR"/>
    <property type="match status" value="1"/>
</dbReference>
<feature type="domain" description="Sigma-54 factor interaction" evidence="3">
    <location>
        <begin position="183"/>
        <end position="421"/>
    </location>
</feature>
<dbReference type="NCBIfam" id="NF038308">
    <property type="entry name" value="RNA_repair_RtcR"/>
    <property type="match status" value="1"/>
</dbReference>
<dbReference type="Proteomes" id="UP000242317">
    <property type="component" value="Unassembled WGS sequence"/>
</dbReference>
<dbReference type="CDD" id="cd00009">
    <property type="entry name" value="AAA"/>
    <property type="match status" value="1"/>
</dbReference>
<dbReference type="GO" id="GO:0005524">
    <property type="term" value="F:ATP binding"/>
    <property type="evidence" value="ECO:0007669"/>
    <property type="project" value="UniProtKB-KW"/>
</dbReference>
<evidence type="ECO:0000313" key="5">
    <source>
        <dbReference type="Proteomes" id="UP000242317"/>
    </source>
</evidence>
<dbReference type="InterPro" id="IPR003593">
    <property type="entry name" value="AAA+_ATPase"/>
</dbReference>
<dbReference type="InterPro" id="IPR009715">
    <property type="entry name" value="RtcR"/>
</dbReference>
<dbReference type="GO" id="GO:0003700">
    <property type="term" value="F:DNA-binding transcription factor activity"/>
    <property type="evidence" value="ECO:0007669"/>
    <property type="project" value="InterPro"/>
</dbReference>
<evidence type="ECO:0000256" key="1">
    <source>
        <dbReference type="ARBA" id="ARBA00022741"/>
    </source>
</evidence>
<dbReference type="SMART" id="SM00382">
    <property type="entry name" value="AAA"/>
    <property type="match status" value="1"/>
</dbReference>
<organism evidence="4 5">
    <name type="scientific">Acinetobacter marinus</name>
    <dbReference type="NCBI Taxonomy" id="281375"/>
    <lineage>
        <taxon>Bacteria</taxon>
        <taxon>Pseudomonadati</taxon>
        <taxon>Pseudomonadota</taxon>
        <taxon>Gammaproteobacteria</taxon>
        <taxon>Moraxellales</taxon>
        <taxon>Moraxellaceae</taxon>
        <taxon>Acinetobacter</taxon>
    </lineage>
</organism>
<dbReference type="AlphaFoldDB" id="A0A1G6NFB0"/>
<dbReference type="Gene3D" id="3.40.50.300">
    <property type="entry name" value="P-loop containing nucleotide triphosphate hydrolases"/>
    <property type="match status" value="1"/>
</dbReference>
<dbReference type="InterPro" id="IPR017183">
    <property type="entry name" value="Sigma54_dep_tscrpt_act_RtcR"/>
</dbReference>
<proteinExistence type="predicted"/>
<dbReference type="InterPro" id="IPR027417">
    <property type="entry name" value="P-loop_NTPase"/>
</dbReference>
<keyword evidence="1" id="KW-0547">Nucleotide-binding</keyword>
<keyword evidence="2" id="KW-0067">ATP-binding</keyword>